<sequence length="221" mass="24157">MKKYIAEYFATFGLMFFGTGTVVVSQEIPGLIFKGGGALAFGLIVTLMIYAFGKISGANMNPVVSFTFAWLKMHSYREAFFYTIFQAGGAFSASFILHFLFPLNKNLGGTLPSGAVLQSFFLEIFLTFLLILIVLLLSEASPKVKVFAAIIIGLVVGLEAFFAGPISGASMNPIRSLAPAVVSHQLQHWWIYLFAPFIGAFLAAAVWKYVFKSQHSLPLVD</sequence>
<comment type="subcellular location">
    <subcellularLocation>
        <location evidence="1">Membrane</location>
        <topology evidence="1">Multi-pass membrane protein</topology>
    </subcellularLocation>
</comment>
<dbReference type="InterPro" id="IPR000425">
    <property type="entry name" value="MIP"/>
</dbReference>
<proteinExistence type="inferred from homology"/>
<evidence type="ECO:0000256" key="5">
    <source>
        <dbReference type="RuleBase" id="RU000477"/>
    </source>
</evidence>
<dbReference type="Pfam" id="PF00230">
    <property type="entry name" value="MIP"/>
    <property type="match status" value="1"/>
</dbReference>
<dbReference type="PANTHER" id="PTHR45724:SF27">
    <property type="entry name" value="AQUAPORIN NIP2-1-RELATED"/>
    <property type="match status" value="1"/>
</dbReference>
<keyword evidence="5" id="KW-0813">Transport</keyword>
<dbReference type="AlphaFoldDB" id="A0A7K1STS7"/>
<comment type="similarity">
    <text evidence="5">Belongs to the MIP/aquaporin (TC 1.A.8) family.</text>
</comment>
<dbReference type="Proteomes" id="UP000462014">
    <property type="component" value="Unassembled WGS sequence"/>
</dbReference>
<evidence type="ECO:0000256" key="4">
    <source>
        <dbReference type="ARBA" id="ARBA00023136"/>
    </source>
</evidence>
<evidence type="ECO:0000256" key="3">
    <source>
        <dbReference type="ARBA" id="ARBA00022989"/>
    </source>
</evidence>
<evidence type="ECO:0000313" key="8">
    <source>
        <dbReference type="Proteomes" id="UP000462014"/>
    </source>
</evidence>
<name>A0A7K1STS7_9SPHI</name>
<feature type="transmembrane region" description="Helical" evidence="6">
    <location>
        <begin position="115"/>
        <end position="137"/>
    </location>
</feature>
<dbReference type="EMBL" id="WPIK01000003">
    <property type="protein sequence ID" value="MVN20694.1"/>
    <property type="molecule type" value="Genomic_DNA"/>
</dbReference>
<protein>
    <submittedName>
        <fullName evidence="7">Aquaporin</fullName>
    </submittedName>
</protein>
<gene>
    <name evidence="7" type="ORF">GO621_03990</name>
</gene>
<accession>A0A7K1STS7</accession>
<evidence type="ECO:0000256" key="6">
    <source>
        <dbReference type="SAM" id="Phobius"/>
    </source>
</evidence>
<dbReference type="GO" id="GO:0016020">
    <property type="term" value="C:membrane"/>
    <property type="evidence" value="ECO:0007669"/>
    <property type="project" value="UniProtKB-SubCell"/>
</dbReference>
<feature type="transmembrane region" description="Helical" evidence="6">
    <location>
        <begin position="31"/>
        <end position="52"/>
    </location>
</feature>
<dbReference type="SUPFAM" id="SSF81338">
    <property type="entry name" value="Aquaporin-like"/>
    <property type="match status" value="1"/>
</dbReference>
<feature type="transmembrane region" description="Helical" evidence="6">
    <location>
        <begin position="146"/>
        <end position="169"/>
    </location>
</feature>
<evidence type="ECO:0000256" key="2">
    <source>
        <dbReference type="ARBA" id="ARBA00022692"/>
    </source>
</evidence>
<keyword evidence="3 6" id="KW-1133">Transmembrane helix</keyword>
<dbReference type="InterPro" id="IPR023271">
    <property type="entry name" value="Aquaporin-like"/>
</dbReference>
<dbReference type="InterPro" id="IPR034294">
    <property type="entry name" value="Aquaporin_transptr"/>
</dbReference>
<dbReference type="PANTHER" id="PTHR45724">
    <property type="entry name" value="AQUAPORIN NIP2-1"/>
    <property type="match status" value="1"/>
</dbReference>
<dbReference type="GO" id="GO:0015267">
    <property type="term" value="F:channel activity"/>
    <property type="evidence" value="ECO:0007669"/>
    <property type="project" value="InterPro"/>
</dbReference>
<dbReference type="Gene3D" id="1.20.1080.10">
    <property type="entry name" value="Glycerol uptake facilitator protein"/>
    <property type="match status" value="1"/>
</dbReference>
<evidence type="ECO:0000256" key="1">
    <source>
        <dbReference type="ARBA" id="ARBA00004141"/>
    </source>
</evidence>
<feature type="transmembrane region" description="Helical" evidence="6">
    <location>
        <begin position="79"/>
        <end position="103"/>
    </location>
</feature>
<dbReference type="RefSeq" id="WP_157564411.1">
    <property type="nucleotide sequence ID" value="NZ_WPIK01000003.1"/>
</dbReference>
<organism evidence="7 8">
    <name type="scientific">Mucilaginibacter arboris</name>
    <dbReference type="NCBI Taxonomy" id="2682090"/>
    <lineage>
        <taxon>Bacteria</taxon>
        <taxon>Pseudomonadati</taxon>
        <taxon>Bacteroidota</taxon>
        <taxon>Sphingobacteriia</taxon>
        <taxon>Sphingobacteriales</taxon>
        <taxon>Sphingobacteriaceae</taxon>
        <taxon>Mucilaginibacter</taxon>
    </lineage>
</organism>
<feature type="transmembrane region" description="Helical" evidence="6">
    <location>
        <begin position="189"/>
        <end position="211"/>
    </location>
</feature>
<feature type="transmembrane region" description="Helical" evidence="6">
    <location>
        <begin position="7"/>
        <end position="25"/>
    </location>
</feature>
<comment type="caution">
    <text evidence="7">The sequence shown here is derived from an EMBL/GenBank/DDBJ whole genome shotgun (WGS) entry which is preliminary data.</text>
</comment>
<dbReference type="PRINTS" id="PR00783">
    <property type="entry name" value="MINTRINSICP"/>
</dbReference>
<keyword evidence="2 5" id="KW-0812">Transmembrane</keyword>
<evidence type="ECO:0000313" key="7">
    <source>
        <dbReference type="EMBL" id="MVN20694.1"/>
    </source>
</evidence>
<reference evidence="7 8" key="1">
    <citation type="submission" date="2019-12" db="EMBL/GenBank/DDBJ databases">
        <title>Mucilaginibacter sp. HMF7410 genome sequencing and assembly.</title>
        <authorList>
            <person name="Kang H."/>
            <person name="Cha I."/>
            <person name="Kim H."/>
            <person name="Joh K."/>
        </authorList>
    </citation>
    <scope>NUCLEOTIDE SEQUENCE [LARGE SCALE GENOMIC DNA]</scope>
    <source>
        <strain evidence="7 8">HMF7410</strain>
    </source>
</reference>
<keyword evidence="4 6" id="KW-0472">Membrane</keyword>
<keyword evidence="8" id="KW-1185">Reference proteome</keyword>